<evidence type="ECO:0000313" key="3">
    <source>
        <dbReference type="Proteomes" id="UP001154322"/>
    </source>
</evidence>
<evidence type="ECO:0000313" key="2">
    <source>
        <dbReference type="EMBL" id="CAH8248127.1"/>
    </source>
</evidence>
<dbReference type="Proteomes" id="UP001154322">
    <property type="component" value="Unassembled WGS sequence"/>
</dbReference>
<comment type="caution">
    <text evidence="2">The sequence shown here is derived from an EMBL/GenBank/DDBJ whole genome shotgun (WGS) entry which is preliminary data.</text>
</comment>
<keyword evidence="3" id="KW-1185">Reference proteome</keyword>
<organism evidence="2 3">
    <name type="scientific">Paenibacillus melissococcoides</name>
    <dbReference type="NCBI Taxonomy" id="2912268"/>
    <lineage>
        <taxon>Bacteria</taxon>
        <taxon>Bacillati</taxon>
        <taxon>Bacillota</taxon>
        <taxon>Bacilli</taxon>
        <taxon>Bacillales</taxon>
        <taxon>Paenibacillaceae</taxon>
        <taxon>Paenibacillus</taxon>
    </lineage>
</organism>
<dbReference type="InterPro" id="IPR018060">
    <property type="entry name" value="HTH_AraC"/>
</dbReference>
<reference evidence="2" key="1">
    <citation type="submission" date="2022-06" db="EMBL/GenBank/DDBJ databases">
        <authorList>
            <person name="Dietemann V."/>
            <person name="Ory F."/>
            <person name="Dainat B."/>
            <person name="Oberhansli S."/>
        </authorList>
    </citation>
    <scope>NUCLEOTIDE SEQUENCE</scope>
    <source>
        <strain evidence="2">Ena-SAMPLE-TAB-26-04-2022-14:26:32:270-5432</strain>
    </source>
</reference>
<dbReference type="Gene3D" id="1.10.10.60">
    <property type="entry name" value="Homeodomain-like"/>
    <property type="match status" value="1"/>
</dbReference>
<accession>A0ABM9G8S9</accession>
<feature type="domain" description="HTH araC/xylS-type" evidence="1">
    <location>
        <begin position="1"/>
        <end position="40"/>
    </location>
</feature>
<evidence type="ECO:0000259" key="1">
    <source>
        <dbReference type="PROSITE" id="PS01124"/>
    </source>
</evidence>
<dbReference type="PROSITE" id="PS01124">
    <property type="entry name" value="HTH_ARAC_FAMILY_2"/>
    <property type="match status" value="1"/>
</dbReference>
<gene>
    <name evidence="2" type="ORF">WJ0W_005382</name>
</gene>
<proteinExistence type="predicted"/>
<protein>
    <submittedName>
        <fullName evidence="2">Helix-turn-helix domain-containing protein</fullName>
    </submittedName>
</protein>
<name>A0ABM9G8S9_9BACL</name>
<sequence>MSNHVSLSYTYLSEAFKRYTGDSFVNDVKKVRLEEAKRLLAGQQNCGHPPPGRIRASQAIYPRF</sequence>
<dbReference type="EMBL" id="CALYLO010000009">
    <property type="protein sequence ID" value="CAH8248127.1"/>
    <property type="molecule type" value="Genomic_DNA"/>
</dbReference>